<evidence type="ECO:0000256" key="2">
    <source>
        <dbReference type="ARBA" id="ARBA00022679"/>
    </source>
</evidence>
<evidence type="ECO:0000256" key="3">
    <source>
        <dbReference type="SAM" id="Phobius"/>
    </source>
</evidence>
<keyword evidence="3" id="KW-0812">Transmembrane</keyword>
<protein>
    <submittedName>
        <fullName evidence="4">Uncharacterized protein</fullName>
    </submittedName>
</protein>
<evidence type="ECO:0000313" key="4">
    <source>
        <dbReference type="EMBL" id="CAE6503970.1"/>
    </source>
</evidence>
<accession>A0A8H3H7M8</accession>
<dbReference type="GO" id="GO:0000030">
    <property type="term" value="F:mannosyltransferase activity"/>
    <property type="evidence" value="ECO:0007669"/>
    <property type="project" value="TreeGrafter"/>
</dbReference>
<comment type="similarity">
    <text evidence="1">Belongs to the glycosyltransferase 32 family.</text>
</comment>
<organism evidence="4 5">
    <name type="scientific">Rhizoctonia solani</name>
    <dbReference type="NCBI Taxonomy" id="456999"/>
    <lineage>
        <taxon>Eukaryota</taxon>
        <taxon>Fungi</taxon>
        <taxon>Dikarya</taxon>
        <taxon>Basidiomycota</taxon>
        <taxon>Agaricomycotina</taxon>
        <taxon>Agaricomycetes</taxon>
        <taxon>Cantharellales</taxon>
        <taxon>Ceratobasidiaceae</taxon>
        <taxon>Rhizoctonia</taxon>
    </lineage>
</organism>
<dbReference type="AlphaFoldDB" id="A0A8H3H7M8"/>
<keyword evidence="3" id="KW-0472">Membrane</keyword>
<dbReference type="PANTHER" id="PTHR32385:SF23">
    <property type="entry name" value="NUCLEOTIDE-DIPHOSPHO-SUGAR TRANSFERASE"/>
    <property type="match status" value="1"/>
</dbReference>
<dbReference type="InterPro" id="IPR051706">
    <property type="entry name" value="Glycosyltransferase_domain"/>
</dbReference>
<feature type="transmembrane region" description="Helical" evidence="3">
    <location>
        <begin position="39"/>
        <end position="59"/>
    </location>
</feature>
<proteinExistence type="inferred from homology"/>
<dbReference type="InterPro" id="IPR029044">
    <property type="entry name" value="Nucleotide-diphossugar_trans"/>
</dbReference>
<dbReference type="GO" id="GO:0016020">
    <property type="term" value="C:membrane"/>
    <property type="evidence" value="ECO:0007669"/>
    <property type="project" value="GOC"/>
</dbReference>
<gene>
    <name evidence="4" type="ORF">RDB_LOCUS116764</name>
</gene>
<dbReference type="Pfam" id="PF04488">
    <property type="entry name" value="Gly_transf_sug"/>
    <property type="match status" value="1"/>
</dbReference>
<comment type="caution">
    <text evidence="4">The sequence shown here is derived from an EMBL/GenBank/DDBJ whole genome shotgun (WGS) entry which is preliminary data.</text>
</comment>
<evidence type="ECO:0000256" key="1">
    <source>
        <dbReference type="ARBA" id="ARBA00009003"/>
    </source>
</evidence>
<keyword evidence="2" id="KW-0808">Transferase</keyword>
<reference evidence="4" key="1">
    <citation type="submission" date="2021-01" db="EMBL/GenBank/DDBJ databases">
        <authorList>
            <person name="Kaushik A."/>
        </authorList>
    </citation>
    <scope>NUCLEOTIDE SEQUENCE</scope>
    <source>
        <strain evidence="4">AG6-10EEA</strain>
    </source>
</reference>
<dbReference type="InterPro" id="IPR007577">
    <property type="entry name" value="GlycoTrfase_DXD_sugar-bd_CS"/>
</dbReference>
<name>A0A8H3H7M8_9AGAM</name>
<dbReference type="SUPFAM" id="SSF53448">
    <property type="entry name" value="Nucleotide-diphospho-sugar transferases"/>
    <property type="match status" value="1"/>
</dbReference>
<keyword evidence="3" id="KW-1133">Transmembrane helix</keyword>
<dbReference type="GO" id="GO:0051999">
    <property type="term" value="P:mannosyl-inositol phosphorylceramide biosynthetic process"/>
    <property type="evidence" value="ECO:0007669"/>
    <property type="project" value="TreeGrafter"/>
</dbReference>
<evidence type="ECO:0000313" key="5">
    <source>
        <dbReference type="Proteomes" id="UP000663853"/>
    </source>
</evidence>
<dbReference type="PANTHER" id="PTHR32385">
    <property type="entry name" value="MANNOSYL PHOSPHORYLINOSITOL CERAMIDE SYNTHASE"/>
    <property type="match status" value="1"/>
</dbReference>
<dbReference type="Gene3D" id="3.90.550.20">
    <property type="match status" value="1"/>
</dbReference>
<dbReference type="Proteomes" id="UP000663853">
    <property type="component" value="Unassembled WGS sequence"/>
</dbReference>
<dbReference type="EMBL" id="CAJMXA010003574">
    <property type="protein sequence ID" value="CAE6503970.1"/>
    <property type="molecule type" value="Genomic_DNA"/>
</dbReference>
<sequence length="379" mass="41960">MPQSWTIKYSTPAPSCSHLSPSSVQTLVPMKTAHLSTRAHAHIISSALIAISLGILAILEFGTLPLRNAICRSMYPEHATGTAYTGELAPYVNASSLISYFLAIRDRRTISPSIIPGQILHQSWKSQDVPPVYHSLMTSWRSAYSNWTYVLWDNDDNRALVEAFYPEWLSAYDALPSEIYRADFTRNLYMHTFGGIYADLDSEAISPLGALIKAHRLADPPTAFLGTMKTSSHDLHGIPNAFMASSGPGHPLWLVAAQDAVDWSRARSWDRSAPVPGPEYVSGPVSLRRSIMNYSPSILELLATGASNADSTGEPIAPVVLFSPEVIYPFTWDRPRPNILTATQECVCWMAMSTFNPGVCKRMTGAQRVINYWKHSWQS</sequence>